<evidence type="ECO:0000256" key="15">
    <source>
        <dbReference type="RuleBase" id="RU000506"/>
    </source>
</evidence>
<dbReference type="EMBL" id="CP001825">
    <property type="protein sequence ID" value="ACZ41473.1"/>
    <property type="molecule type" value="Genomic_DNA"/>
</dbReference>
<evidence type="ECO:0000256" key="7">
    <source>
        <dbReference type="ARBA" id="ARBA00022695"/>
    </source>
</evidence>
<feature type="binding site" evidence="14">
    <location>
        <position position="96"/>
    </location>
    <ligand>
        <name>Zn(2+)</name>
        <dbReference type="ChEBI" id="CHEBI:29105"/>
    </ligand>
</feature>
<feature type="domain" description="Galactose-1-phosphate uridyl transferase C-terminal" evidence="17">
    <location>
        <begin position="170"/>
        <end position="321"/>
    </location>
</feature>
<dbReference type="OrthoDB" id="9769064at2"/>
<dbReference type="GO" id="GO:0008270">
    <property type="term" value="F:zinc ion binding"/>
    <property type="evidence" value="ECO:0007669"/>
    <property type="project" value="InterPro"/>
</dbReference>
<dbReference type="PIRSF" id="PIRSF000808">
    <property type="entry name" value="GalT"/>
    <property type="match status" value="1"/>
</dbReference>
<evidence type="ECO:0000256" key="1">
    <source>
        <dbReference type="ARBA" id="ARBA00001107"/>
    </source>
</evidence>
<evidence type="ECO:0000256" key="4">
    <source>
        <dbReference type="ARBA" id="ARBA00012384"/>
    </source>
</evidence>
<keyword evidence="8 14" id="KW-0479">Metal-binding</keyword>
<evidence type="ECO:0000256" key="13">
    <source>
        <dbReference type="PIRSR" id="PIRSR000808-1"/>
    </source>
</evidence>
<dbReference type="NCBIfam" id="TIGR00209">
    <property type="entry name" value="galT_1"/>
    <property type="match status" value="1"/>
</dbReference>
<dbReference type="Pfam" id="PF01087">
    <property type="entry name" value="GalP_UDP_transf"/>
    <property type="match status" value="1"/>
</dbReference>
<evidence type="ECO:0000256" key="14">
    <source>
        <dbReference type="PIRSR" id="PIRSR000808-3"/>
    </source>
</evidence>
<reference evidence="19" key="1">
    <citation type="journal article" date="2010" name="Stand. Genomic Sci.">
        <title>Complete genome sequence of 'Thermobaculum terrenum' type strain (YNP1).</title>
        <authorList>
            <person name="Kiss H."/>
            <person name="Cleland D."/>
            <person name="Lapidus A."/>
            <person name="Lucas S."/>
            <person name="Glavina Del Rio T."/>
            <person name="Nolan M."/>
            <person name="Tice H."/>
            <person name="Han C."/>
            <person name="Goodwin L."/>
            <person name="Pitluck S."/>
            <person name="Liolios K."/>
            <person name="Ivanova N."/>
            <person name="Mavromatis K."/>
            <person name="Ovchinnikova G."/>
            <person name="Pati A."/>
            <person name="Chen A."/>
            <person name="Palaniappan K."/>
            <person name="Land M."/>
            <person name="Hauser L."/>
            <person name="Chang Y."/>
            <person name="Jeffries C."/>
            <person name="Lu M."/>
            <person name="Brettin T."/>
            <person name="Detter J."/>
            <person name="Goker M."/>
            <person name="Tindall B."/>
            <person name="Beck B."/>
            <person name="McDermott T."/>
            <person name="Woyke T."/>
            <person name="Bristow J."/>
            <person name="Eisen J."/>
            <person name="Markowitz V."/>
            <person name="Hugenholtz P."/>
            <person name="Kyrpides N."/>
            <person name="Klenk H."/>
            <person name="Cheng J."/>
        </authorList>
    </citation>
    <scope>NUCLEOTIDE SEQUENCE [LARGE SCALE GENOMIC DNA]</scope>
    <source>
        <strain evidence="19">ATCC BAA-798 / YNP1</strain>
    </source>
</reference>
<dbReference type="CDD" id="cd00608">
    <property type="entry name" value="GalT"/>
    <property type="match status" value="1"/>
</dbReference>
<comment type="pathway">
    <text evidence="2 15">Carbohydrate metabolism; galactose metabolism.</text>
</comment>
<evidence type="ECO:0000256" key="9">
    <source>
        <dbReference type="ARBA" id="ARBA00022833"/>
    </source>
</evidence>
<dbReference type="AlphaFoldDB" id="D1CEW7"/>
<dbReference type="InterPro" id="IPR036265">
    <property type="entry name" value="HIT-like_sf"/>
</dbReference>
<feature type="binding site" evidence="14">
    <location>
        <position position="147"/>
    </location>
    <ligand>
        <name>Zn(2+)</name>
        <dbReference type="ChEBI" id="CHEBI:29105"/>
    </ligand>
</feature>
<dbReference type="GO" id="GO:0033499">
    <property type="term" value="P:galactose catabolic process via UDP-galactose, Leloir pathway"/>
    <property type="evidence" value="ECO:0007669"/>
    <property type="project" value="TreeGrafter"/>
</dbReference>
<dbReference type="eggNOG" id="COG1085">
    <property type="taxonomic scope" value="Bacteria"/>
</dbReference>
<keyword evidence="9 14" id="KW-0862">Zinc</keyword>
<evidence type="ECO:0000256" key="5">
    <source>
        <dbReference type="ARBA" id="ARBA00016340"/>
    </source>
</evidence>
<proteinExistence type="inferred from homology"/>
<dbReference type="PANTHER" id="PTHR11943">
    <property type="entry name" value="GALACTOSE-1-PHOSPHATE URIDYLYLTRANSFERASE"/>
    <property type="match status" value="1"/>
</dbReference>
<keyword evidence="19" id="KW-1185">Reference proteome</keyword>
<dbReference type="SUPFAM" id="SSF54197">
    <property type="entry name" value="HIT-like"/>
    <property type="match status" value="2"/>
</dbReference>
<dbReference type="Pfam" id="PF02744">
    <property type="entry name" value="GalP_UDP_tr_C"/>
    <property type="match status" value="1"/>
</dbReference>
<evidence type="ECO:0000313" key="19">
    <source>
        <dbReference type="Proteomes" id="UP000000323"/>
    </source>
</evidence>
<dbReference type="RefSeq" id="WP_012874508.1">
    <property type="nucleotide sequence ID" value="NC_013525.1"/>
</dbReference>
<dbReference type="EC" id="2.7.7.12" evidence="4 12"/>
<dbReference type="Proteomes" id="UP000000323">
    <property type="component" value="Chromosome 1"/>
</dbReference>
<evidence type="ECO:0000256" key="11">
    <source>
        <dbReference type="ARBA" id="ARBA00023277"/>
    </source>
</evidence>
<comment type="similarity">
    <text evidence="3 15">Belongs to the galactose-1-phosphate uridylyltransferase type 1 family.</text>
</comment>
<evidence type="ECO:0000256" key="6">
    <source>
        <dbReference type="ARBA" id="ARBA00022679"/>
    </source>
</evidence>
<dbReference type="PROSITE" id="PS00117">
    <property type="entry name" value="GAL_P_UDP_TRANSF_I"/>
    <property type="match status" value="1"/>
</dbReference>
<dbReference type="GO" id="GO:0005737">
    <property type="term" value="C:cytoplasm"/>
    <property type="evidence" value="ECO:0007669"/>
    <property type="project" value="TreeGrafter"/>
</dbReference>
<dbReference type="KEGG" id="ttr:Tter_0555"/>
<evidence type="ECO:0000256" key="8">
    <source>
        <dbReference type="ARBA" id="ARBA00022723"/>
    </source>
</evidence>
<dbReference type="InterPro" id="IPR001937">
    <property type="entry name" value="GalP_UDPtransf1"/>
</dbReference>
<dbReference type="HOGENOM" id="CLU_029960_1_1_0"/>
<gene>
    <name evidence="18" type="ordered locus">Tter_0555</name>
</gene>
<evidence type="ECO:0000256" key="2">
    <source>
        <dbReference type="ARBA" id="ARBA00004947"/>
    </source>
</evidence>
<dbReference type="GO" id="GO:0008108">
    <property type="term" value="F:UDP-glucose:hexose-1-phosphate uridylyltransferase activity"/>
    <property type="evidence" value="ECO:0007669"/>
    <property type="project" value="UniProtKB-UniRule"/>
</dbReference>
<feature type="binding site" evidence="14">
    <location>
        <position position="32"/>
    </location>
    <ligand>
        <name>Zn(2+)</name>
        <dbReference type="ChEBI" id="CHEBI:29105"/>
    </ligand>
</feature>
<keyword evidence="6 15" id="KW-0808">Transferase</keyword>
<dbReference type="UniPathway" id="UPA00214"/>
<organism evidence="18 19">
    <name type="scientific">Thermobaculum terrenum (strain ATCC BAA-798 / CCMEE 7001 / YNP1)</name>
    <dbReference type="NCBI Taxonomy" id="525904"/>
    <lineage>
        <taxon>Bacteria</taxon>
        <taxon>Bacillati</taxon>
        <taxon>Chloroflexota</taxon>
        <taxon>Chloroflexia</taxon>
        <taxon>Candidatus Thermobaculales</taxon>
        <taxon>Candidatus Thermobaculaceae</taxon>
        <taxon>Thermobaculum</taxon>
    </lineage>
</organism>
<evidence type="ECO:0000256" key="10">
    <source>
        <dbReference type="ARBA" id="ARBA00023144"/>
    </source>
</evidence>
<protein>
    <recommendedName>
        <fullName evidence="5 12">Galactose-1-phosphate uridylyltransferase</fullName>
        <ecNumber evidence="4 12">2.7.7.12</ecNumber>
    </recommendedName>
</protein>
<keyword evidence="10 15" id="KW-0299">Galactose metabolism</keyword>
<feature type="binding site" evidence="14">
    <location>
        <position position="35"/>
    </location>
    <ligand>
        <name>Zn(2+)</name>
        <dbReference type="ChEBI" id="CHEBI:29105"/>
    </ligand>
</feature>
<dbReference type="InterPro" id="IPR005849">
    <property type="entry name" value="GalP_Utransf_N"/>
</dbReference>
<dbReference type="STRING" id="525904.Tter_0555"/>
<evidence type="ECO:0000259" key="16">
    <source>
        <dbReference type="Pfam" id="PF01087"/>
    </source>
</evidence>
<keyword evidence="7 15" id="KW-0548">Nucleotidyltransferase</keyword>
<evidence type="ECO:0000259" key="17">
    <source>
        <dbReference type="Pfam" id="PF02744"/>
    </source>
</evidence>
<dbReference type="PANTHER" id="PTHR11943:SF1">
    <property type="entry name" value="GALACTOSE-1-PHOSPHATE URIDYLYLTRANSFERASE"/>
    <property type="match status" value="1"/>
</dbReference>
<dbReference type="InterPro" id="IPR019779">
    <property type="entry name" value="GalP_UDPtransf1_His-AS"/>
</dbReference>
<evidence type="ECO:0000313" key="18">
    <source>
        <dbReference type="EMBL" id="ACZ41473.1"/>
    </source>
</evidence>
<dbReference type="Gene3D" id="3.30.428.10">
    <property type="entry name" value="HIT-like"/>
    <property type="match status" value="2"/>
</dbReference>
<comment type="cofactor">
    <cofactor evidence="14">
        <name>Zn(2+)</name>
        <dbReference type="ChEBI" id="CHEBI:29105"/>
    </cofactor>
    <text evidence="14">Binds 1 zinc ion per subunit.</text>
</comment>
<comment type="catalytic activity">
    <reaction evidence="1 15">
        <text>alpha-D-galactose 1-phosphate + UDP-alpha-D-glucose = alpha-D-glucose 1-phosphate + UDP-alpha-D-galactose</text>
        <dbReference type="Rhea" id="RHEA:13989"/>
        <dbReference type="ChEBI" id="CHEBI:58336"/>
        <dbReference type="ChEBI" id="CHEBI:58601"/>
        <dbReference type="ChEBI" id="CHEBI:58885"/>
        <dbReference type="ChEBI" id="CHEBI:66914"/>
        <dbReference type="EC" id="2.7.7.12"/>
    </reaction>
</comment>
<feature type="active site" description="Tele-UMP-histidine intermediate" evidence="13">
    <location>
        <position position="149"/>
    </location>
</feature>
<keyword evidence="11 15" id="KW-0119">Carbohydrate metabolism</keyword>
<evidence type="ECO:0000256" key="12">
    <source>
        <dbReference type="NCBIfam" id="TIGR00209"/>
    </source>
</evidence>
<name>D1CEW7_THET1</name>
<feature type="domain" description="Galactose-1-phosphate uridyl transferase N-terminal" evidence="16">
    <location>
        <begin position="3"/>
        <end position="159"/>
    </location>
</feature>
<accession>D1CEW7</accession>
<evidence type="ECO:0000256" key="3">
    <source>
        <dbReference type="ARBA" id="ARBA00010951"/>
    </source>
</evidence>
<dbReference type="InterPro" id="IPR005850">
    <property type="entry name" value="GalP_Utransf_C"/>
</dbReference>
<sequence length="329" mass="38174">MSELRWHPLLREWVITATHRQDRTFLPPRDYCPLCPTKSGKHETEIPVETFDIAVFENKFPSLQRQPPQPAIEPMGIFDVRPAEGVCEVVVYTPEHDTTLTDQSVSHIRRLIAVWRDRYIELGSLPYVKYVFIFENKGEVIGVTLHHPHGQIYAYPFIPPLMQRELSALSEHRAKTGRCLVCDVLQQETNYGKRILFEEGNFVAFIPFYARWPYEVHIIPRRHFGSLAEITSEESWDLAYALKRVLVGYDKLFGFSMPFIMALHQTPTDDQEHPYYHFQLQFYPPHRTSTKLKYLAGSETGAGTFINDSLPEEKAPELRAVIPDKESIE</sequence>